<evidence type="ECO:0000256" key="3">
    <source>
        <dbReference type="SAM" id="SignalP"/>
    </source>
</evidence>
<proteinExistence type="predicted"/>
<dbReference type="EMBL" id="JBHSIU010000013">
    <property type="protein sequence ID" value="MFC4998608.1"/>
    <property type="molecule type" value="Genomic_DNA"/>
</dbReference>
<organism evidence="4 5">
    <name type="scientific">Dactylosporangium cerinum</name>
    <dbReference type="NCBI Taxonomy" id="1434730"/>
    <lineage>
        <taxon>Bacteria</taxon>
        <taxon>Bacillati</taxon>
        <taxon>Actinomycetota</taxon>
        <taxon>Actinomycetes</taxon>
        <taxon>Micromonosporales</taxon>
        <taxon>Micromonosporaceae</taxon>
        <taxon>Dactylosporangium</taxon>
    </lineage>
</organism>
<reference evidence="5" key="1">
    <citation type="journal article" date="2019" name="Int. J. Syst. Evol. Microbiol.">
        <title>The Global Catalogue of Microorganisms (GCM) 10K type strain sequencing project: providing services to taxonomists for standard genome sequencing and annotation.</title>
        <authorList>
            <consortium name="The Broad Institute Genomics Platform"/>
            <consortium name="The Broad Institute Genome Sequencing Center for Infectious Disease"/>
            <person name="Wu L."/>
            <person name="Ma J."/>
        </authorList>
    </citation>
    <scope>NUCLEOTIDE SEQUENCE [LARGE SCALE GENOMIC DNA]</scope>
    <source>
        <strain evidence="5">CGMCC 4.7152</strain>
    </source>
</reference>
<evidence type="ECO:0000256" key="2">
    <source>
        <dbReference type="SAM" id="Phobius"/>
    </source>
</evidence>
<keyword evidence="2" id="KW-1133">Transmembrane helix</keyword>
<name>A0ABV9VTJ3_9ACTN</name>
<gene>
    <name evidence="4" type="ORF">ACFPIJ_12265</name>
</gene>
<feature type="compositionally biased region" description="Low complexity" evidence="1">
    <location>
        <begin position="215"/>
        <end position="233"/>
    </location>
</feature>
<feature type="compositionally biased region" description="Low complexity" evidence="1">
    <location>
        <begin position="149"/>
        <end position="182"/>
    </location>
</feature>
<evidence type="ECO:0000313" key="4">
    <source>
        <dbReference type="EMBL" id="MFC4998608.1"/>
    </source>
</evidence>
<protein>
    <recommendedName>
        <fullName evidence="6">Lipoprotein</fullName>
    </recommendedName>
</protein>
<feature type="chain" id="PRO_5047460981" description="Lipoprotein" evidence="3">
    <location>
        <begin position="46"/>
        <end position="288"/>
    </location>
</feature>
<feature type="region of interest" description="Disordered" evidence="1">
    <location>
        <begin position="147"/>
        <end position="236"/>
    </location>
</feature>
<keyword evidence="3" id="KW-0732">Signal</keyword>
<comment type="caution">
    <text evidence="4">The sequence shown here is derived from an EMBL/GenBank/DDBJ whole genome shotgun (WGS) entry which is preliminary data.</text>
</comment>
<feature type="signal peptide" evidence="3">
    <location>
        <begin position="1"/>
        <end position="45"/>
    </location>
</feature>
<sequence>MERHLINPQPWMATLSGHRPALRVAAAAAALFAAALTVGASPVHAAPSTPTVEFSGGSVLSLLVCKSEPSTGSVSVPAESRVNFVNRLGQGATLKVDGKAVSSVEPNQAVPVVFKKGPVNVAMTFSCGVGVVEQFKPVSVGVTAPPAAPAAGQAGQAGRPASTSGPAGAAAAAANQAINPSPTGRSTRKPSTTASGSTGEADGTGTEPVDPSLLGPDATASPAAGANANPSTSTDERVYVEEPVAASGPATNAPTGLLALVATVCAVGVGIAAIRAIIAQRSSRASFA</sequence>
<evidence type="ECO:0000313" key="5">
    <source>
        <dbReference type="Proteomes" id="UP001595912"/>
    </source>
</evidence>
<evidence type="ECO:0008006" key="6">
    <source>
        <dbReference type="Google" id="ProtNLM"/>
    </source>
</evidence>
<accession>A0ABV9VTJ3</accession>
<feature type="transmembrane region" description="Helical" evidence="2">
    <location>
        <begin position="257"/>
        <end position="278"/>
    </location>
</feature>
<keyword evidence="5" id="KW-1185">Reference proteome</keyword>
<keyword evidence="2" id="KW-0472">Membrane</keyword>
<dbReference type="Proteomes" id="UP001595912">
    <property type="component" value="Unassembled WGS sequence"/>
</dbReference>
<dbReference type="RefSeq" id="WP_380114863.1">
    <property type="nucleotide sequence ID" value="NZ_JBHSIU010000013.1"/>
</dbReference>
<feature type="compositionally biased region" description="Polar residues" evidence="1">
    <location>
        <begin position="183"/>
        <end position="198"/>
    </location>
</feature>
<evidence type="ECO:0000256" key="1">
    <source>
        <dbReference type="SAM" id="MobiDB-lite"/>
    </source>
</evidence>
<keyword evidence="2" id="KW-0812">Transmembrane</keyword>